<proteinExistence type="predicted"/>
<evidence type="ECO:0000313" key="1">
    <source>
        <dbReference type="EMBL" id="KIL58973.1"/>
    </source>
</evidence>
<dbReference type="InParanoid" id="A0A0C2WRP8"/>
<dbReference type="EMBL" id="KN818325">
    <property type="protein sequence ID" value="KIL58973.1"/>
    <property type="molecule type" value="Genomic_DNA"/>
</dbReference>
<dbReference type="HOGENOM" id="CLU_2573376_0_0_1"/>
<organism evidence="1 2">
    <name type="scientific">Amanita muscaria (strain Koide BX008)</name>
    <dbReference type="NCBI Taxonomy" id="946122"/>
    <lineage>
        <taxon>Eukaryota</taxon>
        <taxon>Fungi</taxon>
        <taxon>Dikarya</taxon>
        <taxon>Basidiomycota</taxon>
        <taxon>Agaricomycotina</taxon>
        <taxon>Agaricomycetes</taxon>
        <taxon>Agaricomycetidae</taxon>
        <taxon>Agaricales</taxon>
        <taxon>Pluteineae</taxon>
        <taxon>Amanitaceae</taxon>
        <taxon>Amanita</taxon>
    </lineage>
</organism>
<accession>A0A0C2WRP8</accession>
<dbReference type="AlphaFoldDB" id="A0A0C2WRP8"/>
<reference evidence="1 2" key="1">
    <citation type="submission" date="2014-04" db="EMBL/GenBank/DDBJ databases">
        <title>Evolutionary Origins and Diversification of the Mycorrhizal Mutualists.</title>
        <authorList>
            <consortium name="DOE Joint Genome Institute"/>
            <consortium name="Mycorrhizal Genomics Consortium"/>
            <person name="Kohler A."/>
            <person name="Kuo A."/>
            <person name="Nagy L.G."/>
            <person name="Floudas D."/>
            <person name="Copeland A."/>
            <person name="Barry K.W."/>
            <person name="Cichocki N."/>
            <person name="Veneault-Fourrey C."/>
            <person name="LaButti K."/>
            <person name="Lindquist E.A."/>
            <person name="Lipzen A."/>
            <person name="Lundell T."/>
            <person name="Morin E."/>
            <person name="Murat C."/>
            <person name="Riley R."/>
            <person name="Ohm R."/>
            <person name="Sun H."/>
            <person name="Tunlid A."/>
            <person name="Henrissat B."/>
            <person name="Grigoriev I.V."/>
            <person name="Hibbett D.S."/>
            <person name="Martin F."/>
        </authorList>
    </citation>
    <scope>NUCLEOTIDE SEQUENCE [LARGE SCALE GENOMIC DNA]</scope>
    <source>
        <strain evidence="1 2">Koide BX008</strain>
    </source>
</reference>
<keyword evidence="2" id="KW-1185">Reference proteome</keyword>
<dbReference type="Proteomes" id="UP000054549">
    <property type="component" value="Unassembled WGS sequence"/>
</dbReference>
<gene>
    <name evidence="1" type="ORF">M378DRAFT_169953</name>
</gene>
<protein>
    <submittedName>
        <fullName evidence="1">Uncharacterized protein</fullName>
    </submittedName>
</protein>
<name>A0A0C2WRP8_AMAMK</name>
<sequence>MCFLRYKHFTRCGHEVFLELLVCTHHSAEDRTCCDISRPEVKMTTTVHNACLPCIEKAMKQKVSYTHWRKEYMDSGGYLFY</sequence>
<evidence type="ECO:0000313" key="2">
    <source>
        <dbReference type="Proteomes" id="UP000054549"/>
    </source>
</evidence>